<dbReference type="AlphaFoldDB" id="A0A370HIF3"/>
<reference evidence="3 4" key="1">
    <citation type="submission" date="2018-07" db="EMBL/GenBank/DDBJ databases">
        <title>Genomic Encyclopedia of Type Strains, Phase IV (KMG-IV): sequencing the most valuable type-strain genomes for metagenomic binning, comparative biology and taxonomic classification.</title>
        <authorList>
            <person name="Goeker M."/>
        </authorList>
    </citation>
    <scope>NUCLEOTIDE SEQUENCE [LARGE SCALE GENOMIC DNA]</scope>
    <source>
        <strain evidence="3 4">DSM 14364</strain>
    </source>
</reference>
<evidence type="ECO:0008006" key="5">
    <source>
        <dbReference type="Google" id="ProtNLM"/>
    </source>
</evidence>
<sequence>MFLSSIDALGYAASLLTLVTFAQRTMLPMRIMAIGANICFIGYGAMGQFMPVLMLHLILLPINLARLRMLLRQSECEEDRPPDEATGTSATAGASSGLL</sequence>
<evidence type="ECO:0000256" key="2">
    <source>
        <dbReference type="SAM" id="Phobius"/>
    </source>
</evidence>
<organism evidence="3 4">
    <name type="scientific">Microvirga subterranea</name>
    <dbReference type="NCBI Taxonomy" id="186651"/>
    <lineage>
        <taxon>Bacteria</taxon>
        <taxon>Pseudomonadati</taxon>
        <taxon>Pseudomonadota</taxon>
        <taxon>Alphaproteobacteria</taxon>
        <taxon>Hyphomicrobiales</taxon>
        <taxon>Methylobacteriaceae</taxon>
        <taxon>Microvirga</taxon>
    </lineage>
</organism>
<dbReference type="EMBL" id="QQBB01000006">
    <property type="protein sequence ID" value="RDI57977.1"/>
    <property type="molecule type" value="Genomic_DNA"/>
</dbReference>
<keyword evidence="2" id="KW-1133">Transmembrane helix</keyword>
<dbReference type="Proteomes" id="UP000254925">
    <property type="component" value="Unassembled WGS sequence"/>
</dbReference>
<evidence type="ECO:0000313" key="4">
    <source>
        <dbReference type="Proteomes" id="UP000254925"/>
    </source>
</evidence>
<gene>
    <name evidence="3" type="ORF">DES45_106291</name>
</gene>
<accession>A0A370HIF3</accession>
<name>A0A370HIF3_9HYPH</name>
<keyword evidence="4" id="KW-1185">Reference proteome</keyword>
<feature type="compositionally biased region" description="Low complexity" evidence="1">
    <location>
        <begin position="85"/>
        <end position="99"/>
    </location>
</feature>
<dbReference type="OrthoDB" id="9786503at2"/>
<proteinExistence type="predicted"/>
<keyword evidence="2" id="KW-0812">Transmembrane</keyword>
<evidence type="ECO:0000256" key="1">
    <source>
        <dbReference type="SAM" id="MobiDB-lite"/>
    </source>
</evidence>
<evidence type="ECO:0000313" key="3">
    <source>
        <dbReference type="EMBL" id="RDI57977.1"/>
    </source>
</evidence>
<feature type="region of interest" description="Disordered" evidence="1">
    <location>
        <begin position="75"/>
        <end position="99"/>
    </location>
</feature>
<comment type="caution">
    <text evidence="3">The sequence shown here is derived from an EMBL/GenBank/DDBJ whole genome shotgun (WGS) entry which is preliminary data.</text>
</comment>
<protein>
    <recommendedName>
        <fullName evidence="5">Inner membrane protein</fullName>
    </recommendedName>
</protein>
<feature type="transmembrane region" description="Helical" evidence="2">
    <location>
        <begin position="40"/>
        <end position="62"/>
    </location>
</feature>
<keyword evidence="2" id="KW-0472">Membrane</keyword>
<dbReference type="RefSeq" id="WP_114771194.1">
    <property type="nucleotide sequence ID" value="NZ_QQBB01000006.1"/>
</dbReference>